<dbReference type="EMBL" id="JACSPM010000001">
    <property type="protein sequence ID" value="MBD8022297.1"/>
    <property type="molecule type" value="Genomic_DNA"/>
</dbReference>
<evidence type="ECO:0000313" key="10">
    <source>
        <dbReference type="Proteomes" id="UP000602532"/>
    </source>
</evidence>
<organism evidence="9 10">
    <name type="scientific">Microbacterium gallinarum</name>
    <dbReference type="NCBI Taxonomy" id="2762209"/>
    <lineage>
        <taxon>Bacteria</taxon>
        <taxon>Bacillati</taxon>
        <taxon>Actinomycetota</taxon>
        <taxon>Actinomycetes</taxon>
        <taxon>Micrococcales</taxon>
        <taxon>Microbacteriaceae</taxon>
        <taxon>Microbacterium</taxon>
    </lineage>
</organism>
<feature type="chain" id="PRO_5046895342" evidence="7">
    <location>
        <begin position="24"/>
        <end position="375"/>
    </location>
</feature>
<dbReference type="Pfam" id="PF02608">
    <property type="entry name" value="Bmp"/>
    <property type="match status" value="1"/>
</dbReference>
<dbReference type="CDD" id="cd06354">
    <property type="entry name" value="PBP1_PrnA-like"/>
    <property type="match status" value="1"/>
</dbReference>
<dbReference type="PROSITE" id="PS51257">
    <property type="entry name" value="PROKAR_LIPOPROTEIN"/>
    <property type="match status" value="1"/>
</dbReference>
<sequence length="375" mass="38367">MTISRTKKLVGVVAAAGLLVALAGCGSAPEATPTESESEGPVAVEGFMPCLVSDDGGFNDKSFNQSALMGMEKASDELGVEFIEVESASANDYAPNLENLVAEGCTFIVAVGFKLSADTIASATANPDIDYAIIDDIADADGDGAPDAPNIKPLQFDTVQAAYLGGYAAAAWSAEQGVNKIGTFGGIPIPPVTIFMDGFVDGAAKYNEDRGAAVETFGWDVDAQEGSFTGGFAANDTAKQTAQGILDQGVDVVLPVGGPIYQSAAAAITDASSESLLIGVDSDLAVVDPSVADLVLFSIMKRIDAAVYDATMQAATGEFDATPYVGTLENEGVGLSGFGAFESELPEGLTDELAALQEQIISGELEVTSPSSPQQ</sequence>
<comment type="similarity">
    <text evidence="2">Belongs to the BMP lipoprotein family.</text>
</comment>
<feature type="domain" description="ABC transporter substrate-binding protein PnrA-like" evidence="8">
    <location>
        <begin position="52"/>
        <end position="367"/>
    </location>
</feature>
<feature type="signal peptide" evidence="7">
    <location>
        <begin position="1"/>
        <end position="23"/>
    </location>
</feature>
<evidence type="ECO:0000256" key="1">
    <source>
        <dbReference type="ARBA" id="ARBA00004193"/>
    </source>
</evidence>
<dbReference type="Gene3D" id="3.40.50.2300">
    <property type="match status" value="2"/>
</dbReference>
<gene>
    <name evidence="9" type="ORF">H9622_01670</name>
</gene>
<dbReference type="InterPro" id="IPR008107">
    <property type="entry name" value="Mycoplasma_p48"/>
</dbReference>
<keyword evidence="4 7" id="KW-0732">Signal</keyword>
<name>A0ABR8WZC3_9MICO</name>
<dbReference type="InterPro" id="IPR028082">
    <property type="entry name" value="Peripla_BP_I"/>
</dbReference>
<evidence type="ECO:0000256" key="7">
    <source>
        <dbReference type="SAM" id="SignalP"/>
    </source>
</evidence>
<evidence type="ECO:0000259" key="8">
    <source>
        <dbReference type="Pfam" id="PF02608"/>
    </source>
</evidence>
<dbReference type="InterPro" id="IPR003760">
    <property type="entry name" value="PnrA-like"/>
</dbReference>
<keyword evidence="6" id="KW-0449">Lipoprotein</keyword>
<keyword evidence="5" id="KW-0472">Membrane</keyword>
<dbReference type="Proteomes" id="UP000602532">
    <property type="component" value="Unassembled WGS sequence"/>
</dbReference>
<evidence type="ECO:0000256" key="4">
    <source>
        <dbReference type="ARBA" id="ARBA00022729"/>
    </source>
</evidence>
<keyword evidence="3" id="KW-1003">Cell membrane</keyword>
<evidence type="ECO:0000256" key="5">
    <source>
        <dbReference type="ARBA" id="ARBA00023136"/>
    </source>
</evidence>
<accession>A0ABR8WZC3</accession>
<evidence type="ECO:0000256" key="2">
    <source>
        <dbReference type="ARBA" id="ARBA00008610"/>
    </source>
</evidence>
<evidence type="ECO:0000256" key="6">
    <source>
        <dbReference type="ARBA" id="ARBA00023288"/>
    </source>
</evidence>
<dbReference type="PANTHER" id="PTHR34296:SF2">
    <property type="entry name" value="ABC TRANSPORTER GUANOSINE-BINDING PROTEIN NUPN"/>
    <property type="match status" value="1"/>
</dbReference>
<dbReference type="SUPFAM" id="SSF53822">
    <property type="entry name" value="Periplasmic binding protein-like I"/>
    <property type="match status" value="1"/>
</dbReference>
<dbReference type="RefSeq" id="WP_191763640.1">
    <property type="nucleotide sequence ID" value="NZ_JACSPM010000001.1"/>
</dbReference>
<keyword evidence="10" id="KW-1185">Reference proteome</keyword>
<dbReference type="PRINTS" id="PR01733">
    <property type="entry name" value="LIPPROTEIN48"/>
</dbReference>
<protein>
    <submittedName>
        <fullName evidence="9">BMP family ABC transporter substrate-binding protein</fullName>
    </submittedName>
</protein>
<comment type="caution">
    <text evidence="9">The sequence shown here is derived from an EMBL/GenBank/DDBJ whole genome shotgun (WGS) entry which is preliminary data.</text>
</comment>
<proteinExistence type="inferred from homology"/>
<reference evidence="9 10" key="1">
    <citation type="submission" date="2020-08" db="EMBL/GenBank/DDBJ databases">
        <title>A Genomic Blueprint of the Chicken Gut Microbiome.</title>
        <authorList>
            <person name="Gilroy R."/>
            <person name="Ravi A."/>
            <person name="Getino M."/>
            <person name="Pursley I."/>
            <person name="Horton D.L."/>
            <person name="Alikhan N.-F."/>
            <person name="Baker D."/>
            <person name="Gharbi K."/>
            <person name="Hall N."/>
            <person name="Watson M."/>
            <person name="Adriaenssens E.M."/>
            <person name="Foster-Nyarko E."/>
            <person name="Jarju S."/>
            <person name="Secka A."/>
            <person name="Antonio M."/>
            <person name="Oren A."/>
            <person name="Chaudhuri R."/>
            <person name="La Ragione R.M."/>
            <person name="Hildebrand F."/>
            <person name="Pallen M.J."/>
        </authorList>
    </citation>
    <scope>NUCLEOTIDE SEQUENCE [LARGE SCALE GENOMIC DNA]</scope>
    <source>
        <strain evidence="9 10">Sa1CUA4</strain>
    </source>
</reference>
<comment type="subcellular location">
    <subcellularLocation>
        <location evidence="1">Cell membrane</location>
        <topology evidence="1">Lipid-anchor</topology>
    </subcellularLocation>
</comment>
<dbReference type="InterPro" id="IPR050957">
    <property type="entry name" value="BMP_lipoprotein"/>
</dbReference>
<dbReference type="PANTHER" id="PTHR34296">
    <property type="entry name" value="TRANSCRIPTIONAL ACTIVATOR PROTEIN MED"/>
    <property type="match status" value="1"/>
</dbReference>
<evidence type="ECO:0000313" key="9">
    <source>
        <dbReference type="EMBL" id="MBD8022297.1"/>
    </source>
</evidence>
<evidence type="ECO:0000256" key="3">
    <source>
        <dbReference type="ARBA" id="ARBA00022475"/>
    </source>
</evidence>